<feature type="compositionally biased region" description="Basic and acidic residues" evidence="1">
    <location>
        <begin position="34"/>
        <end position="52"/>
    </location>
</feature>
<organism evidence="2 3">
    <name type="scientific">Arabis nemorensis</name>
    <dbReference type="NCBI Taxonomy" id="586526"/>
    <lineage>
        <taxon>Eukaryota</taxon>
        <taxon>Viridiplantae</taxon>
        <taxon>Streptophyta</taxon>
        <taxon>Embryophyta</taxon>
        <taxon>Tracheophyta</taxon>
        <taxon>Spermatophyta</taxon>
        <taxon>Magnoliopsida</taxon>
        <taxon>eudicotyledons</taxon>
        <taxon>Gunneridae</taxon>
        <taxon>Pentapetalae</taxon>
        <taxon>rosids</taxon>
        <taxon>malvids</taxon>
        <taxon>Brassicales</taxon>
        <taxon>Brassicaceae</taxon>
        <taxon>Arabideae</taxon>
        <taxon>Arabis</taxon>
    </lineage>
</organism>
<dbReference type="AlphaFoldDB" id="A0A565AUI1"/>
<comment type="caution">
    <text evidence="2">The sequence shown here is derived from an EMBL/GenBank/DDBJ whole genome shotgun (WGS) entry which is preliminary data.</text>
</comment>
<gene>
    <name evidence="2" type="ORF">ANE_LOCUS2989</name>
</gene>
<sequence length="60" mass="6567">MPRSKGIDAASGGIQSGRGTVTRFAESRTSVMERIGRKEEEQTSNRGAVKEREKKKKVGC</sequence>
<dbReference type="EMBL" id="CABITT030000001">
    <property type="protein sequence ID" value="VVA92544.1"/>
    <property type="molecule type" value="Genomic_DNA"/>
</dbReference>
<reference evidence="2" key="1">
    <citation type="submission" date="2019-07" db="EMBL/GenBank/DDBJ databases">
        <authorList>
            <person name="Dittberner H."/>
        </authorList>
    </citation>
    <scope>NUCLEOTIDE SEQUENCE [LARGE SCALE GENOMIC DNA]</scope>
</reference>
<name>A0A565AUI1_9BRAS</name>
<evidence type="ECO:0000313" key="3">
    <source>
        <dbReference type="Proteomes" id="UP000489600"/>
    </source>
</evidence>
<proteinExistence type="predicted"/>
<accession>A0A565AUI1</accession>
<dbReference type="Proteomes" id="UP000489600">
    <property type="component" value="Unassembled WGS sequence"/>
</dbReference>
<evidence type="ECO:0000313" key="2">
    <source>
        <dbReference type="EMBL" id="VVA92544.1"/>
    </source>
</evidence>
<protein>
    <submittedName>
        <fullName evidence="2">Uncharacterized protein</fullName>
    </submittedName>
</protein>
<keyword evidence="3" id="KW-1185">Reference proteome</keyword>
<evidence type="ECO:0000256" key="1">
    <source>
        <dbReference type="SAM" id="MobiDB-lite"/>
    </source>
</evidence>
<feature type="region of interest" description="Disordered" evidence="1">
    <location>
        <begin position="1"/>
        <end position="60"/>
    </location>
</feature>